<dbReference type="AlphaFoldDB" id="T1FEZ5"/>
<proteinExistence type="predicted"/>
<dbReference type="Proteomes" id="UP000015101">
    <property type="component" value="Unassembled WGS sequence"/>
</dbReference>
<organism evidence="2 3">
    <name type="scientific">Helobdella robusta</name>
    <name type="common">Californian leech</name>
    <dbReference type="NCBI Taxonomy" id="6412"/>
    <lineage>
        <taxon>Eukaryota</taxon>
        <taxon>Metazoa</taxon>
        <taxon>Spiralia</taxon>
        <taxon>Lophotrochozoa</taxon>
        <taxon>Annelida</taxon>
        <taxon>Clitellata</taxon>
        <taxon>Hirudinea</taxon>
        <taxon>Rhynchobdellida</taxon>
        <taxon>Glossiphoniidae</taxon>
        <taxon>Helobdella</taxon>
    </lineage>
</organism>
<evidence type="ECO:0000313" key="3">
    <source>
        <dbReference type="Proteomes" id="UP000015101"/>
    </source>
</evidence>
<reference evidence="3" key="1">
    <citation type="submission" date="2012-12" db="EMBL/GenBank/DDBJ databases">
        <authorList>
            <person name="Hellsten U."/>
            <person name="Grimwood J."/>
            <person name="Chapman J.A."/>
            <person name="Shapiro H."/>
            <person name="Aerts A."/>
            <person name="Otillar R.P."/>
            <person name="Terry A.Y."/>
            <person name="Boore J.L."/>
            <person name="Simakov O."/>
            <person name="Marletaz F."/>
            <person name="Cho S.-J."/>
            <person name="Edsinger-Gonzales E."/>
            <person name="Havlak P."/>
            <person name="Kuo D.-H."/>
            <person name="Larsson T."/>
            <person name="Lv J."/>
            <person name="Arendt D."/>
            <person name="Savage R."/>
            <person name="Osoegawa K."/>
            <person name="de Jong P."/>
            <person name="Lindberg D.R."/>
            <person name="Seaver E.C."/>
            <person name="Weisblat D.A."/>
            <person name="Putnam N.H."/>
            <person name="Grigoriev I.V."/>
            <person name="Rokhsar D.S."/>
        </authorList>
    </citation>
    <scope>NUCLEOTIDE SEQUENCE</scope>
</reference>
<name>T1FEZ5_HELRO</name>
<gene>
    <name evidence="2" type="primary">20207394</name>
    <name evidence="1" type="ORF">HELRODRAFT_179648</name>
</gene>
<dbReference type="RefSeq" id="XP_009026698.1">
    <property type="nucleotide sequence ID" value="XM_009028450.1"/>
</dbReference>
<dbReference type="EMBL" id="AMQM01006905">
    <property type="status" value="NOT_ANNOTATED_CDS"/>
    <property type="molecule type" value="Genomic_DNA"/>
</dbReference>
<sequence length="113" mass="12162">MSASADDLDVVANELCSLATKFIQCINVLVTKHCGTNAALVQTNLLKSIFRSSLNELFCATAFNVGESGEGLLLNDKNVAMKVAASRDTLLSADSFKRIIYCLVVSILSKNIF</sequence>
<evidence type="ECO:0000313" key="1">
    <source>
        <dbReference type="EMBL" id="ESN95300.1"/>
    </source>
</evidence>
<dbReference type="EnsemblMetazoa" id="HelroT179648">
    <property type="protein sequence ID" value="HelroP179648"/>
    <property type="gene ID" value="HelroG179648"/>
</dbReference>
<dbReference type="HOGENOM" id="CLU_2136177_0_0_1"/>
<reference evidence="2" key="3">
    <citation type="submission" date="2015-06" db="UniProtKB">
        <authorList>
            <consortium name="EnsemblMetazoa"/>
        </authorList>
    </citation>
    <scope>IDENTIFICATION</scope>
</reference>
<protein>
    <submittedName>
        <fullName evidence="1 2">Uncharacterized protein</fullName>
    </submittedName>
</protein>
<dbReference type="GeneID" id="20207394"/>
<dbReference type="KEGG" id="hro:HELRODRAFT_179648"/>
<evidence type="ECO:0000313" key="2">
    <source>
        <dbReference type="EnsemblMetazoa" id="HelroP179648"/>
    </source>
</evidence>
<accession>T1FEZ5</accession>
<dbReference type="InParanoid" id="T1FEZ5"/>
<dbReference type="EMBL" id="KB097536">
    <property type="protein sequence ID" value="ESN95300.1"/>
    <property type="molecule type" value="Genomic_DNA"/>
</dbReference>
<reference evidence="1 3" key="2">
    <citation type="journal article" date="2013" name="Nature">
        <title>Insights into bilaterian evolution from three spiralian genomes.</title>
        <authorList>
            <person name="Simakov O."/>
            <person name="Marletaz F."/>
            <person name="Cho S.J."/>
            <person name="Edsinger-Gonzales E."/>
            <person name="Havlak P."/>
            <person name="Hellsten U."/>
            <person name="Kuo D.H."/>
            <person name="Larsson T."/>
            <person name="Lv J."/>
            <person name="Arendt D."/>
            <person name="Savage R."/>
            <person name="Osoegawa K."/>
            <person name="de Jong P."/>
            <person name="Grimwood J."/>
            <person name="Chapman J.A."/>
            <person name="Shapiro H."/>
            <person name="Aerts A."/>
            <person name="Otillar R.P."/>
            <person name="Terry A.Y."/>
            <person name="Boore J.L."/>
            <person name="Grigoriev I.V."/>
            <person name="Lindberg D.R."/>
            <person name="Seaver E.C."/>
            <person name="Weisblat D.A."/>
            <person name="Putnam N.H."/>
            <person name="Rokhsar D.S."/>
        </authorList>
    </citation>
    <scope>NUCLEOTIDE SEQUENCE</scope>
</reference>
<dbReference type="CTD" id="20207394"/>
<keyword evidence="3" id="KW-1185">Reference proteome</keyword>